<organism evidence="1 2">
    <name type="scientific">Quercus suber</name>
    <name type="common">Cork oak</name>
    <dbReference type="NCBI Taxonomy" id="58331"/>
    <lineage>
        <taxon>Eukaryota</taxon>
        <taxon>Viridiplantae</taxon>
        <taxon>Streptophyta</taxon>
        <taxon>Embryophyta</taxon>
        <taxon>Tracheophyta</taxon>
        <taxon>Spermatophyta</taxon>
        <taxon>Magnoliopsida</taxon>
        <taxon>eudicotyledons</taxon>
        <taxon>Gunneridae</taxon>
        <taxon>Pentapetalae</taxon>
        <taxon>rosids</taxon>
        <taxon>fabids</taxon>
        <taxon>Fagales</taxon>
        <taxon>Fagaceae</taxon>
        <taxon>Quercus</taxon>
    </lineage>
</organism>
<comment type="caution">
    <text evidence="1">The sequence shown here is derived from an EMBL/GenBank/DDBJ whole genome shotgun (WGS) entry which is preliminary data.</text>
</comment>
<dbReference type="AlphaFoldDB" id="A0AAW0L9B4"/>
<accession>A0AAW0L9B4</accession>
<evidence type="ECO:0000313" key="1">
    <source>
        <dbReference type="EMBL" id="KAK7847286.1"/>
    </source>
</evidence>
<proteinExistence type="predicted"/>
<name>A0AAW0L9B4_QUESU</name>
<keyword evidence="2" id="KW-1185">Reference proteome</keyword>
<dbReference type="Proteomes" id="UP000237347">
    <property type="component" value="Unassembled WGS sequence"/>
</dbReference>
<protein>
    <submittedName>
        <fullName evidence="1">Anthocyanidin 5</fullName>
    </submittedName>
</protein>
<evidence type="ECO:0000313" key="2">
    <source>
        <dbReference type="Proteomes" id="UP000237347"/>
    </source>
</evidence>
<gene>
    <name evidence="1" type="primary">RhGT1</name>
    <name evidence="1" type="ORF">CFP56_006763</name>
</gene>
<dbReference type="EMBL" id="PKMF04000143">
    <property type="protein sequence ID" value="KAK7847286.1"/>
    <property type="molecule type" value="Genomic_DNA"/>
</dbReference>
<sequence length="92" mass="9779">MLIDSPSISPIPASDMPGATHMAKLNGILLNMFDSLETKAIKAMSDGLCVPDGVGEVRERVLGFSDEAMVVQKEGGSSYVALAKLAQLWKQT</sequence>
<reference evidence="1 2" key="1">
    <citation type="journal article" date="2018" name="Sci. Data">
        <title>The draft genome sequence of cork oak.</title>
        <authorList>
            <person name="Ramos A.M."/>
            <person name="Usie A."/>
            <person name="Barbosa P."/>
            <person name="Barros P.M."/>
            <person name="Capote T."/>
            <person name="Chaves I."/>
            <person name="Simoes F."/>
            <person name="Abreu I."/>
            <person name="Carrasquinho I."/>
            <person name="Faro C."/>
            <person name="Guimaraes J.B."/>
            <person name="Mendonca D."/>
            <person name="Nobrega F."/>
            <person name="Rodrigues L."/>
            <person name="Saibo N.J.M."/>
            <person name="Varela M.C."/>
            <person name="Egas C."/>
            <person name="Matos J."/>
            <person name="Miguel C.M."/>
            <person name="Oliveira M.M."/>
            <person name="Ricardo C.P."/>
            <person name="Goncalves S."/>
        </authorList>
    </citation>
    <scope>NUCLEOTIDE SEQUENCE [LARGE SCALE GENOMIC DNA]</scope>
    <source>
        <strain evidence="2">cv. HL8</strain>
    </source>
</reference>